<dbReference type="PANTHER" id="PTHR33116:SF79">
    <property type="entry name" value="REVERSE TRANSCRIPTASE DOMAIN, ZINC FINGER, CCHC-TYPE-RELATED"/>
    <property type="match status" value="1"/>
</dbReference>
<proteinExistence type="predicted"/>
<comment type="caution">
    <text evidence="1">The sequence shown here is derived from an EMBL/GenBank/DDBJ whole genome shotgun (WGS) entry which is preliminary data.</text>
</comment>
<organism evidence="1 2">
    <name type="scientific">Tanacetum coccineum</name>
    <dbReference type="NCBI Taxonomy" id="301880"/>
    <lineage>
        <taxon>Eukaryota</taxon>
        <taxon>Viridiplantae</taxon>
        <taxon>Streptophyta</taxon>
        <taxon>Embryophyta</taxon>
        <taxon>Tracheophyta</taxon>
        <taxon>Spermatophyta</taxon>
        <taxon>Magnoliopsida</taxon>
        <taxon>eudicotyledons</taxon>
        <taxon>Gunneridae</taxon>
        <taxon>Pentapetalae</taxon>
        <taxon>asterids</taxon>
        <taxon>campanulids</taxon>
        <taxon>Asterales</taxon>
        <taxon>Asteraceae</taxon>
        <taxon>Asteroideae</taxon>
        <taxon>Anthemideae</taxon>
        <taxon>Anthemidinae</taxon>
        <taxon>Tanacetum</taxon>
    </lineage>
</organism>
<evidence type="ECO:0000313" key="1">
    <source>
        <dbReference type="EMBL" id="GJT30787.1"/>
    </source>
</evidence>
<dbReference type="Proteomes" id="UP001151760">
    <property type="component" value="Unassembled WGS sequence"/>
</dbReference>
<sequence>MRMTNLVSGRITYGYGRHYESRYFRNNGMYEGRSGEEIISEWTRTKGTERDHSLSIRLGFHSEEGLDNGRDSWNVAPVNKKMPSENFMGNLISVKDRIRSWLSIHRSNSCETTFTYLGTKVGGNMSKEASLEREGWNKCYLVLSRWKMKLLSIGGRFTLLKSVRFFNGQEQKSNKASWVKWNKVLTPKDKGGLGVSSLFALNEGDLWEDESLRLGYFLLHPIEAAGINGS</sequence>
<dbReference type="PANTHER" id="PTHR33116">
    <property type="entry name" value="REVERSE TRANSCRIPTASE ZINC-BINDING DOMAIN-CONTAINING PROTEIN-RELATED-RELATED"/>
    <property type="match status" value="1"/>
</dbReference>
<name>A0ABQ5CWD2_9ASTR</name>
<dbReference type="EMBL" id="BQNB010014653">
    <property type="protein sequence ID" value="GJT30787.1"/>
    <property type="molecule type" value="Genomic_DNA"/>
</dbReference>
<evidence type="ECO:0000313" key="2">
    <source>
        <dbReference type="Proteomes" id="UP001151760"/>
    </source>
</evidence>
<reference evidence="1" key="2">
    <citation type="submission" date="2022-01" db="EMBL/GenBank/DDBJ databases">
        <authorList>
            <person name="Yamashiro T."/>
            <person name="Shiraishi A."/>
            <person name="Satake H."/>
            <person name="Nakayama K."/>
        </authorList>
    </citation>
    <scope>NUCLEOTIDE SEQUENCE</scope>
</reference>
<protein>
    <submittedName>
        <fullName evidence="1">Uncharacterized protein</fullName>
    </submittedName>
</protein>
<accession>A0ABQ5CWD2</accession>
<gene>
    <name evidence="1" type="ORF">Tco_0911062</name>
</gene>
<reference evidence="1" key="1">
    <citation type="journal article" date="2022" name="Int. J. Mol. Sci.">
        <title>Draft Genome of Tanacetum Coccineum: Genomic Comparison of Closely Related Tanacetum-Family Plants.</title>
        <authorList>
            <person name="Yamashiro T."/>
            <person name="Shiraishi A."/>
            <person name="Nakayama K."/>
            <person name="Satake H."/>
        </authorList>
    </citation>
    <scope>NUCLEOTIDE SEQUENCE</scope>
</reference>
<keyword evidence="2" id="KW-1185">Reference proteome</keyword>